<dbReference type="EMBL" id="BAAAFE010000007">
    <property type="protein sequence ID" value="GAA0864593.1"/>
    <property type="molecule type" value="Genomic_DNA"/>
</dbReference>
<organism evidence="1 2">
    <name type="scientific">Sphingopyxis soli</name>
    <dbReference type="NCBI Taxonomy" id="592051"/>
    <lineage>
        <taxon>Bacteria</taxon>
        <taxon>Pseudomonadati</taxon>
        <taxon>Pseudomonadota</taxon>
        <taxon>Alphaproteobacteria</taxon>
        <taxon>Sphingomonadales</taxon>
        <taxon>Sphingomonadaceae</taxon>
        <taxon>Sphingopyxis</taxon>
    </lineage>
</organism>
<evidence type="ECO:0008006" key="3">
    <source>
        <dbReference type="Google" id="ProtNLM"/>
    </source>
</evidence>
<name>A0ABN1M5K5_9SPHN</name>
<evidence type="ECO:0000313" key="2">
    <source>
        <dbReference type="Proteomes" id="UP001500738"/>
    </source>
</evidence>
<keyword evidence="2" id="KW-1185">Reference proteome</keyword>
<accession>A0ABN1M5K5</accession>
<evidence type="ECO:0000313" key="1">
    <source>
        <dbReference type="EMBL" id="GAA0864593.1"/>
    </source>
</evidence>
<gene>
    <name evidence="1" type="ORF">GCM10009115_19740</name>
</gene>
<sequence>MSTTHWPWTILQIAPTEDRKAIREAYSRLLKALDHEAETEAYMDLRHARDAALSGEFLHPPEAFADGEPDDFGLGDPLPEGAIPADEAPPAEPEAKPVFTVEYSEDDDKRFQRIVDLFVAENDLTREESLELRQHLDILFADDRMGDLGHYARVEAWLAQLLAERYPRGADLFPRISAYFNWEDRVHELGIHPAIPWLFNAHDGLRVVRELNTPGHAYHREWIELAKGKPQGMLWTRVVDKSRMGNLIATIRRDYPWLEQEHWQPGLVARWEKKAAGGNVKGPGVWTWIGLAIFALSMLSQIVGDDQPGIDHNPAALAALEAANADKHIASFIASFPKAAADGRSLETLRARSPKSFSTLQRSANMPESLTEEAGRAMMRDIADTYYLVIDNLPYEAQVADARFRAAEIGRLREQPQACADFIRNPRIFLRQSRNIDNISPDYRYRMFSVVHDEYDDREWPLVHKQATIPGDVIGKLIKRSGVPEQRVRDVLSGRSASEADICRTIGSFYELLTEIPAMEAGKILPAFL</sequence>
<reference evidence="1 2" key="1">
    <citation type="journal article" date="2019" name="Int. J. Syst. Evol. Microbiol.">
        <title>The Global Catalogue of Microorganisms (GCM) 10K type strain sequencing project: providing services to taxonomists for standard genome sequencing and annotation.</title>
        <authorList>
            <consortium name="The Broad Institute Genomics Platform"/>
            <consortium name="The Broad Institute Genome Sequencing Center for Infectious Disease"/>
            <person name="Wu L."/>
            <person name="Ma J."/>
        </authorList>
    </citation>
    <scope>NUCLEOTIDE SEQUENCE [LARGE SCALE GENOMIC DNA]</scope>
    <source>
        <strain evidence="1 2">JCM 15910</strain>
    </source>
</reference>
<dbReference type="RefSeq" id="WP_215349331.1">
    <property type="nucleotide sequence ID" value="NZ_BAAAFE010000007.1"/>
</dbReference>
<dbReference type="Proteomes" id="UP001500738">
    <property type="component" value="Unassembled WGS sequence"/>
</dbReference>
<proteinExistence type="predicted"/>
<protein>
    <recommendedName>
        <fullName evidence="3">J domain-containing protein</fullName>
    </recommendedName>
</protein>
<comment type="caution">
    <text evidence="1">The sequence shown here is derived from an EMBL/GenBank/DDBJ whole genome shotgun (WGS) entry which is preliminary data.</text>
</comment>